<organism evidence="3 4">
    <name type="scientific">Batrachochytrium dendrobatidis (strain JEL423)</name>
    <dbReference type="NCBI Taxonomy" id="403673"/>
    <lineage>
        <taxon>Eukaryota</taxon>
        <taxon>Fungi</taxon>
        <taxon>Fungi incertae sedis</taxon>
        <taxon>Chytridiomycota</taxon>
        <taxon>Chytridiomycota incertae sedis</taxon>
        <taxon>Chytridiomycetes</taxon>
        <taxon>Rhizophydiales</taxon>
        <taxon>Rhizophydiales incertae sedis</taxon>
        <taxon>Batrachochytrium</taxon>
    </lineage>
</organism>
<feature type="compositionally biased region" description="Low complexity" evidence="1">
    <location>
        <begin position="92"/>
        <end position="104"/>
    </location>
</feature>
<dbReference type="OrthoDB" id="79171at2759"/>
<evidence type="ECO:0000259" key="2">
    <source>
        <dbReference type="SMART" id="SM00333"/>
    </source>
</evidence>
<dbReference type="CDD" id="cd21182">
    <property type="entry name" value="Tudor_SMN_SPF30-like"/>
    <property type="match status" value="1"/>
</dbReference>
<evidence type="ECO:0000256" key="1">
    <source>
        <dbReference type="SAM" id="MobiDB-lite"/>
    </source>
</evidence>
<feature type="region of interest" description="Disordered" evidence="1">
    <location>
        <begin position="92"/>
        <end position="129"/>
    </location>
</feature>
<feature type="compositionally biased region" description="Basic and acidic residues" evidence="1">
    <location>
        <begin position="227"/>
        <end position="237"/>
    </location>
</feature>
<reference evidence="3 4" key="2">
    <citation type="submission" date="2016-05" db="EMBL/GenBank/DDBJ databases">
        <title>Lineage-specific infection strategies underlie the spectrum of fungal disease in amphibians.</title>
        <authorList>
            <person name="Cuomo C.A."/>
            <person name="Farrer R.A."/>
            <person name="James T."/>
            <person name="Longcore J."/>
            <person name="Birren B."/>
        </authorList>
    </citation>
    <scope>NUCLEOTIDE SEQUENCE [LARGE SCALE GENOMIC DNA]</scope>
    <source>
        <strain evidence="3 4">JEL423</strain>
    </source>
</reference>
<protein>
    <recommendedName>
        <fullName evidence="2">Tudor domain-containing protein</fullName>
    </recommendedName>
</protein>
<feature type="region of interest" description="Disordered" evidence="1">
    <location>
        <begin position="218"/>
        <end position="237"/>
    </location>
</feature>
<feature type="compositionally biased region" description="Polar residues" evidence="1">
    <location>
        <begin position="114"/>
        <end position="129"/>
    </location>
</feature>
<evidence type="ECO:0000313" key="4">
    <source>
        <dbReference type="Proteomes" id="UP000077115"/>
    </source>
</evidence>
<dbReference type="AlphaFoldDB" id="A0A177WZ15"/>
<feature type="region of interest" description="Disordered" evidence="1">
    <location>
        <begin position="255"/>
        <end position="304"/>
    </location>
</feature>
<dbReference type="Proteomes" id="UP000077115">
    <property type="component" value="Unassembled WGS sequence"/>
</dbReference>
<dbReference type="STRING" id="403673.A0A177WZ15"/>
<evidence type="ECO:0000313" key="3">
    <source>
        <dbReference type="EMBL" id="OAJ45317.1"/>
    </source>
</evidence>
<dbReference type="eggNOG" id="KOG3026">
    <property type="taxonomic scope" value="Eukaryota"/>
</dbReference>
<dbReference type="InterPro" id="IPR002999">
    <property type="entry name" value="Tudor"/>
</dbReference>
<dbReference type="EMBL" id="DS022315">
    <property type="protein sequence ID" value="OAJ45317.1"/>
    <property type="molecule type" value="Genomic_DNA"/>
</dbReference>
<dbReference type="SUPFAM" id="SSF63748">
    <property type="entry name" value="Tudor/PWWP/MBT"/>
    <property type="match status" value="1"/>
</dbReference>
<sequence length="318" mass="34517">MGQISFFAELQHTILAFALTRNHPLTIIMSSHTTTINSAASQELENYQFQLDQVNEALKRDPTNEELLKLSHDLAEVVSLFQLQTSAALLPSPATSTNPASSAPVKRHVPSWAQHRNPSKSNSSGVDGSQTWQAGQIVLARWTDDQFYEARVVGLNTVATSDNVIYDIVFTGFETVEQVSVDSIKQPLGTVEGQIKTSVSAKSTSVNALTSAIGDGNKQFKKKKAKRDGPGKVESEQLERQNAWLKFAGKSDGGTVAKKKAPLNGSGGDKSSWQSIGLKRKSMFSTPDDPNARVGVIGSGKPMTQFQTRGRHVFSKDD</sequence>
<gene>
    <name evidence="3" type="ORF">BDEG_28466</name>
</gene>
<accession>A0A177WZ15</accession>
<name>A0A177WZ15_BATDL</name>
<proteinExistence type="predicted"/>
<reference evidence="3 4" key="1">
    <citation type="submission" date="2006-10" db="EMBL/GenBank/DDBJ databases">
        <title>The Genome Sequence of Batrachochytrium dendrobatidis JEL423.</title>
        <authorList>
            <consortium name="The Broad Institute Genome Sequencing Platform"/>
            <person name="Birren B."/>
            <person name="Lander E."/>
            <person name="Galagan J."/>
            <person name="Cuomo C."/>
            <person name="Devon K."/>
            <person name="Jaffe D."/>
            <person name="Butler J."/>
            <person name="Alvarez P."/>
            <person name="Gnerre S."/>
            <person name="Grabherr M."/>
            <person name="Kleber M."/>
            <person name="Mauceli E."/>
            <person name="Brockman W."/>
            <person name="Young S."/>
            <person name="LaButti K."/>
            <person name="Sykes S."/>
            <person name="DeCaprio D."/>
            <person name="Crawford M."/>
            <person name="Koehrsen M."/>
            <person name="Engels R."/>
            <person name="Montgomery P."/>
            <person name="Pearson M."/>
            <person name="Howarth C."/>
            <person name="Larson L."/>
            <person name="White J."/>
            <person name="O'Leary S."/>
            <person name="Kodira C."/>
            <person name="Zeng Q."/>
            <person name="Yandava C."/>
            <person name="Alvarado L."/>
            <person name="Longcore J."/>
            <person name="James T."/>
        </authorList>
    </citation>
    <scope>NUCLEOTIDE SEQUENCE [LARGE SCALE GENOMIC DNA]</scope>
    <source>
        <strain evidence="3 4">JEL423</strain>
    </source>
</reference>
<dbReference type="VEuPathDB" id="FungiDB:BDEG_28466"/>
<dbReference type="SMART" id="SM00333">
    <property type="entry name" value="TUDOR"/>
    <property type="match status" value="1"/>
</dbReference>
<dbReference type="Gene3D" id="2.30.30.140">
    <property type="match status" value="1"/>
</dbReference>
<feature type="domain" description="Tudor" evidence="2">
    <location>
        <begin position="130"/>
        <end position="192"/>
    </location>
</feature>